<feature type="region of interest" description="Disordered" evidence="1">
    <location>
        <begin position="240"/>
        <end position="260"/>
    </location>
</feature>
<dbReference type="Gene3D" id="2.60.120.200">
    <property type="match status" value="1"/>
</dbReference>
<dbReference type="Proteomes" id="UP000280501">
    <property type="component" value="Unassembled WGS sequence"/>
</dbReference>
<proteinExistence type="predicted"/>
<dbReference type="InterPro" id="IPR013320">
    <property type="entry name" value="ConA-like_dom_sf"/>
</dbReference>
<name>A0A3N4YPL8_9MICO</name>
<accession>A0A3N4YPL8</accession>
<protein>
    <submittedName>
        <fullName evidence="2">Concanavalin A-like lectin/glucanase superfamily protein</fullName>
    </submittedName>
</protein>
<evidence type="ECO:0000313" key="2">
    <source>
        <dbReference type="EMBL" id="RPF21314.1"/>
    </source>
</evidence>
<dbReference type="SUPFAM" id="SSF49899">
    <property type="entry name" value="Concanavalin A-like lectins/glucanases"/>
    <property type="match status" value="1"/>
</dbReference>
<reference evidence="2 3" key="1">
    <citation type="submission" date="2018-11" db="EMBL/GenBank/DDBJ databases">
        <title>Sequencing the genomes of 1000 actinobacteria strains.</title>
        <authorList>
            <person name="Klenk H.-P."/>
        </authorList>
    </citation>
    <scope>NUCLEOTIDE SEQUENCE [LARGE SCALE GENOMIC DNA]</scope>
    <source>
        <strain evidence="2 3">DSM 15700</strain>
    </source>
</reference>
<keyword evidence="2" id="KW-0430">Lectin</keyword>
<sequence>MQPNGTYRWESSLEASRTRIDGVWRPASGVLVPDPEASEGLAAAGGVYDIDIRAAAPGEPFAVLADTAGVAGDVGWDNVPGQEPAAPAGERSLSVSLPGLPFAVGEPVVDGQDETRATMPLIDPASGQEVPGARVVVTVDGDGTGLLPVLQIDDADAYQRLDEASGGVGVSFEMAVSDDLRIEAPDPVDTGDGQVVPAGEFEVVDPTAGGGEAGVEVFSGGRAQQWDSSASQTELAAERSSAAASLTSDVDEEEPTGSVDRLVAPLDGDLVTDMDVQIAADGSTVTATAEPSMFADPDATGPFHVDPSIKGGLHQWTAVRSGWPESASSYQYKGSEGVGLCPTTGYPVCDRHSISRLLFEFNMSGLPDGVSGGHVSGASFSAVGKHSYTCNKYSVSLYRTGANVVSSSTNWNSKGSWASDKKLSERKVTHRNGCADQSYRVSWSAKAAAQVVANNNWNYLTLGLRANDEGDQTKWQRYVASELDDGTSRKATFTVWFNRPPIMPSTASMRTKVSSTGSELDCATWSGDPTVVRTRRPYFQARGTDPDGVSPWNQKVQVKFRVIPQGSHTPRWESGWTSLKASTSTHRVQVPSGKALASQTVYKWHARTRDSSGKTSAWSDTTCWIRPDVTGPNSPDVSSAQYPGWPEGVHGAVGTPGTFTFKANGSNDLTAYKYSFNNGEKAGTIPTSGSNSKSVPFTPSQPGYNEVVVQSKDEAGLWSDDSKYEFWVAYPARDGLWHMDEGTGTTAANEVTTTPTAGDLTWDSGVTWGTGAWRETLADPDDPNDTRFENDRSLVFDGTGFAHSQGPAVAIDQSYTVMAFLKPADDFSGVGAAVSQEGENRGAFHLGYTDNANCNTDVDEDTGLQLPCWGLWVKDDDSTGAGHQAARSDVPAVAGQWVHVVGTYDVSDPAEPTLSVRVCDPTESLATPEPVTVEADPVTWTAPGPMRLGSGIRAGTPEWVFRGAVDDVRVYRELVDAERLDRICKGTETA</sequence>
<evidence type="ECO:0000313" key="3">
    <source>
        <dbReference type="Proteomes" id="UP000280501"/>
    </source>
</evidence>
<dbReference type="EMBL" id="RKQZ01000001">
    <property type="protein sequence ID" value="RPF21314.1"/>
    <property type="molecule type" value="Genomic_DNA"/>
</dbReference>
<evidence type="ECO:0000256" key="1">
    <source>
        <dbReference type="SAM" id="MobiDB-lite"/>
    </source>
</evidence>
<dbReference type="Pfam" id="PF13385">
    <property type="entry name" value="Laminin_G_3"/>
    <property type="match status" value="1"/>
</dbReference>
<dbReference type="GO" id="GO:0005975">
    <property type="term" value="P:carbohydrate metabolic process"/>
    <property type="evidence" value="ECO:0007669"/>
    <property type="project" value="UniProtKB-ARBA"/>
</dbReference>
<dbReference type="InterPro" id="IPR013783">
    <property type="entry name" value="Ig-like_fold"/>
</dbReference>
<dbReference type="Gene3D" id="2.60.40.10">
    <property type="entry name" value="Immunoglobulins"/>
    <property type="match status" value="1"/>
</dbReference>
<organism evidence="2 3">
    <name type="scientific">Myceligenerans xiligouense</name>
    <dbReference type="NCBI Taxonomy" id="253184"/>
    <lineage>
        <taxon>Bacteria</taxon>
        <taxon>Bacillati</taxon>
        <taxon>Actinomycetota</taxon>
        <taxon>Actinomycetes</taxon>
        <taxon>Micrococcales</taxon>
        <taxon>Promicromonosporaceae</taxon>
        <taxon>Myceligenerans</taxon>
    </lineage>
</organism>
<comment type="caution">
    <text evidence="2">The sequence shown here is derived from an EMBL/GenBank/DDBJ whole genome shotgun (WGS) entry which is preliminary data.</text>
</comment>
<dbReference type="GO" id="GO:0030246">
    <property type="term" value="F:carbohydrate binding"/>
    <property type="evidence" value="ECO:0007669"/>
    <property type="project" value="UniProtKB-KW"/>
</dbReference>
<keyword evidence="3" id="KW-1185">Reference proteome</keyword>
<dbReference type="AlphaFoldDB" id="A0A3N4YPL8"/>
<gene>
    <name evidence="2" type="ORF">EDD34_1939</name>
</gene>